<dbReference type="GO" id="GO:0071949">
    <property type="term" value="F:FAD binding"/>
    <property type="evidence" value="ECO:0007669"/>
    <property type="project" value="InterPro"/>
</dbReference>
<keyword evidence="3" id="KW-0560">Oxidoreductase</keyword>
<dbReference type="OrthoDB" id="9782160at2"/>
<evidence type="ECO:0000256" key="3">
    <source>
        <dbReference type="ARBA" id="ARBA00023002"/>
    </source>
</evidence>
<dbReference type="Gene3D" id="3.50.50.60">
    <property type="entry name" value="FAD/NAD(P)-binding domain"/>
    <property type="match status" value="1"/>
</dbReference>
<dbReference type="AlphaFoldDB" id="R4YM74"/>
<dbReference type="GO" id="GO:0004497">
    <property type="term" value="F:monooxygenase activity"/>
    <property type="evidence" value="ECO:0007669"/>
    <property type="project" value="UniProtKB-KW"/>
</dbReference>
<evidence type="ECO:0000256" key="2">
    <source>
        <dbReference type="ARBA" id="ARBA00022827"/>
    </source>
</evidence>
<gene>
    <name evidence="6" type="ORF">OLEAN_C17510</name>
</gene>
<keyword evidence="1" id="KW-0285">Flavoprotein</keyword>
<dbReference type="InterPro" id="IPR002938">
    <property type="entry name" value="FAD-bd"/>
</dbReference>
<organism evidence="6 7">
    <name type="scientific">Oleispira antarctica RB-8</name>
    <dbReference type="NCBI Taxonomy" id="698738"/>
    <lineage>
        <taxon>Bacteria</taxon>
        <taxon>Pseudomonadati</taxon>
        <taxon>Pseudomonadota</taxon>
        <taxon>Gammaproteobacteria</taxon>
        <taxon>Oceanospirillales</taxon>
        <taxon>Oceanospirillaceae</taxon>
        <taxon>Oleispira</taxon>
    </lineage>
</organism>
<evidence type="ECO:0000256" key="4">
    <source>
        <dbReference type="ARBA" id="ARBA00023033"/>
    </source>
</evidence>
<dbReference type="Pfam" id="PF01494">
    <property type="entry name" value="FAD_binding_3"/>
    <property type="match status" value="1"/>
</dbReference>
<accession>R4YM74</accession>
<sequence>MKNEKSRWAICSQCQGRGKKSIRLRKKVRLLYQRQLEAFEKTNGEGIAPVRPKPHLDTCSTCDGSGLVPASESNLELSAQNYPHLAIIGGGIGGVALAVACMHRGIPFTLYERDSGFDTRSQGYGLTLQQASRAIEGLGIFSLAEGIVSTRHVVHTTDGKVVGEWGIRKWGPSDNKTAPKRTNVHIARQSLRLALLEQLGGHDSVQWNHQLVDYNASEGGGVDLRFQVSREGGCENDVKTAHADLVVGADGIRSSVRRLLIGEEVSPLRYLGCIVILGICPLSAIVCADRSLLDSATVFQTANGNERMYMMPYAADSVMWQLSFPMPENEAKTLSAKGPQALKEEALRRCQWHAPVPQVLTATQDAQVSGYPVYDRAVLAPEMLAPKPLKSESLESELLGSELFKTSANVTLIGDAAHPMSPFKGQGANQALLDALALARGIVRGCRPLSNWREAGIRSSVLTEFETEMLQRSAKKVKDSADAAEFLHSDIALHEGNEPRGRCLQRKEDYE</sequence>
<dbReference type="PATRIC" id="fig|698738.3.peg.1813"/>
<dbReference type="InterPro" id="IPR036188">
    <property type="entry name" value="FAD/NAD-bd_sf"/>
</dbReference>
<evidence type="ECO:0000313" key="7">
    <source>
        <dbReference type="Proteomes" id="UP000032749"/>
    </source>
</evidence>
<keyword evidence="4 6" id="KW-0503">Monooxygenase</keyword>
<keyword evidence="2" id="KW-0274">FAD</keyword>
<dbReference type="SUPFAM" id="SSF51905">
    <property type="entry name" value="FAD/NAD(P)-binding domain"/>
    <property type="match status" value="1"/>
</dbReference>
<evidence type="ECO:0000259" key="5">
    <source>
        <dbReference type="Pfam" id="PF01494"/>
    </source>
</evidence>
<dbReference type="Proteomes" id="UP000032749">
    <property type="component" value="Chromosome"/>
</dbReference>
<reference evidence="6 7" key="1">
    <citation type="journal article" date="2013" name="Nat. Commun.">
        <title>Genome sequence and functional genomic analysis of the oil-degrading bacterium Oleispira antarctica.</title>
        <authorList>
            <person name="Kube M."/>
            <person name="Chernikova T.N."/>
            <person name="Al-Ramahi Y."/>
            <person name="Beloqui A."/>
            <person name="Lopez-Cortez N."/>
            <person name="Guazzaroni M.E."/>
            <person name="Heipieper H.J."/>
            <person name="Klages S."/>
            <person name="Kotsyurbenko O.R."/>
            <person name="Langer I."/>
            <person name="Nechitaylo T.Y."/>
            <person name="Lunsdorf H."/>
            <person name="Fernandez M."/>
            <person name="Juarez S."/>
            <person name="Ciordia S."/>
            <person name="Singer A."/>
            <person name="Kagan O."/>
            <person name="Egorova O."/>
            <person name="Petit P.A."/>
            <person name="Stogios P."/>
            <person name="Kim Y."/>
            <person name="Tchigvintsev A."/>
            <person name="Flick R."/>
            <person name="Denaro R."/>
            <person name="Genovese M."/>
            <person name="Albar J.P."/>
            <person name="Reva O.N."/>
            <person name="Martinez-Gomariz M."/>
            <person name="Tran H."/>
            <person name="Ferrer M."/>
            <person name="Savchenko A."/>
            <person name="Yakunin A.F."/>
            <person name="Yakimov M.M."/>
            <person name="Golyshina O.V."/>
            <person name="Reinhardt R."/>
            <person name="Golyshin P.N."/>
        </authorList>
    </citation>
    <scope>NUCLEOTIDE SEQUENCE [LARGE SCALE GENOMIC DNA]</scope>
</reference>
<dbReference type="EMBL" id="FO203512">
    <property type="protein sequence ID" value="CCK75927.1"/>
    <property type="molecule type" value="Genomic_DNA"/>
</dbReference>
<dbReference type="PRINTS" id="PR00420">
    <property type="entry name" value="RNGMNOXGNASE"/>
</dbReference>
<dbReference type="HOGENOM" id="CLU_009665_17_0_6"/>
<dbReference type="KEGG" id="oai:OLEAN_C17510"/>
<evidence type="ECO:0000313" key="6">
    <source>
        <dbReference type="EMBL" id="CCK75927.1"/>
    </source>
</evidence>
<name>R4YM74_OLEAN</name>
<protein>
    <submittedName>
        <fullName evidence="6">Monooxygenase family protein</fullName>
    </submittedName>
</protein>
<evidence type="ECO:0000256" key="1">
    <source>
        <dbReference type="ARBA" id="ARBA00022630"/>
    </source>
</evidence>
<keyword evidence="7" id="KW-1185">Reference proteome</keyword>
<dbReference type="PANTHER" id="PTHR46972:SF1">
    <property type="entry name" value="FAD DEPENDENT OXIDOREDUCTASE DOMAIN-CONTAINING PROTEIN"/>
    <property type="match status" value="1"/>
</dbReference>
<feature type="domain" description="FAD-binding" evidence="5">
    <location>
        <begin position="86"/>
        <end position="442"/>
    </location>
</feature>
<dbReference type="STRING" id="698738.OLEAN_C17510"/>
<proteinExistence type="predicted"/>
<dbReference type="PANTHER" id="PTHR46972">
    <property type="entry name" value="MONOOXYGENASE ASQM-RELATED"/>
    <property type="match status" value="1"/>
</dbReference>